<dbReference type="SMART" id="SM00530">
    <property type="entry name" value="HTH_XRE"/>
    <property type="match status" value="1"/>
</dbReference>
<dbReference type="CDD" id="cd00093">
    <property type="entry name" value="HTH_XRE"/>
    <property type="match status" value="1"/>
</dbReference>
<dbReference type="InterPro" id="IPR001387">
    <property type="entry name" value="Cro/C1-type_HTH"/>
</dbReference>
<dbReference type="Proteomes" id="UP000339690">
    <property type="component" value="Chromosome"/>
</dbReference>
<dbReference type="AlphaFoldDB" id="A0A5Q2TG24"/>
<dbReference type="InterPro" id="IPR010982">
    <property type="entry name" value="Lambda_DNA-bd_dom_sf"/>
</dbReference>
<protein>
    <submittedName>
        <fullName evidence="3">Helix-turn-helix domain-containing protein</fullName>
    </submittedName>
</protein>
<reference evidence="3 4" key="1">
    <citation type="submission" date="2019-11" db="EMBL/GenBank/DDBJ databases">
        <title>Gracilibacillus salitolerans sp. nov., a moderate halophile isolated from a saline soil in northwest China.</title>
        <authorList>
            <person name="Gan L."/>
        </authorList>
    </citation>
    <scope>NUCLEOTIDE SEQUENCE [LARGE SCALE GENOMIC DNA]</scope>
    <source>
        <strain evidence="3 4">SCU50</strain>
    </source>
</reference>
<proteinExistence type="predicted"/>
<dbReference type="Gene3D" id="1.10.260.40">
    <property type="entry name" value="lambda repressor-like DNA-binding domains"/>
    <property type="match status" value="1"/>
</dbReference>
<feature type="domain" description="HTH cro/C1-type" evidence="2">
    <location>
        <begin position="6"/>
        <end position="61"/>
    </location>
</feature>
<sequence length="79" mass="9243">MKNFNLINARKQKNLTQEQLAKKLGYKGKQAVANWESGYSSPPLEKALLIAKILDKEISFLFNYKVQENHTNKEHNYFK</sequence>
<name>A0A5Q2TG24_9BACI</name>
<dbReference type="SUPFAM" id="SSF47413">
    <property type="entry name" value="lambda repressor-like DNA-binding domains"/>
    <property type="match status" value="1"/>
</dbReference>
<dbReference type="PANTHER" id="PTHR46558">
    <property type="entry name" value="TRACRIPTIONAL REGULATORY PROTEIN-RELATED-RELATED"/>
    <property type="match status" value="1"/>
</dbReference>
<dbReference type="RefSeq" id="WP_153790206.1">
    <property type="nucleotide sequence ID" value="NZ_CP045915.1"/>
</dbReference>
<dbReference type="GO" id="GO:0003677">
    <property type="term" value="F:DNA binding"/>
    <property type="evidence" value="ECO:0007669"/>
    <property type="project" value="UniProtKB-KW"/>
</dbReference>
<evidence type="ECO:0000313" key="4">
    <source>
        <dbReference type="Proteomes" id="UP000339690"/>
    </source>
</evidence>
<dbReference type="Pfam" id="PF01381">
    <property type="entry name" value="HTH_3"/>
    <property type="match status" value="1"/>
</dbReference>
<accession>A0A5Q2TG24</accession>
<keyword evidence="1" id="KW-0238">DNA-binding</keyword>
<evidence type="ECO:0000313" key="3">
    <source>
        <dbReference type="EMBL" id="QGH33092.1"/>
    </source>
</evidence>
<dbReference type="PROSITE" id="PS50943">
    <property type="entry name" value="HTH_CROC1"/>
    <property type="match status" value="1"/>
</dbReference>
<keyword evidence="4" id="KW-1185">Reference proteome</keyword>
<gene>
    <name evidence="3" type="ORF">GI584_03065</name>
</gene>
<organism evidence="3 4">
    <name type="scientific">Gracilibacillus salitolerans</name>
    <dbReference type="NCBI Taxonomy" id="2663022"/>
    <lineage>
        <taxon>Bacteria</taxon>
        <taxon>Bacillati</taxon>
        <taxon>Bacillota</taxon>
        <taxon>Bacilli</taxon>
        <taxon>Bacillales</taxon>
        <taxon>Bacillaceae</taxon>
        <taxon>Gracilibacillus</taxon>
    </lineage>
</organism>
<dbReference type="KEGG" id="grc:GI584_03065"/>
<evidence type="ECO:0000259" key="2">
    <source>
        <dbReference type="PROSITE" id="PS50943"/>
    </source>
</evidence>
<dbReference type="PANTHER" id="PTHR46558:SF4">
    <property type="entry name" value="DNA-BIDING PHAGE PROTEIN"/>
    <property type="match status" value="1"/>
</dbReference>
<dbReference type="EMBL" id="CP045915">
    <property type="protein sequence ID" value="QGH33092.1"/>
    <property type="molecule type" value="Genomic_DNA"/>
</dbReference>
<evidence type="ECO:0000256" key="1">
    <source>
        <dbReference type="ARBA" id="ARBA00023125"/>
    </source>
</evidence>